<evidence type="ECO:0000313" key="2">
    <source>
        <dbReference type="Proteomes" id="UP000069205"/>
    </source>
</evidence>
<dbReference type="RefSeq" id="WP_145976189.1">
    <property type="nucleotide sequence ID" value="NZ_CP011801.1"/>
</dbReference>
<sequence>MAHEARAQDDVAPPCLLIYDGDCRLCVATKEKLEESARADHAGVAFIPYQSEQAKRALGSLYQAGRPDMAFLVEPSGAVRQGLDAFLPLAPGLRGGRFLISLLRLPLAKRAAEWAYRMVARHRYRWFGFVRHR</sequence>
<dbReference type="Pfam" id="PF04134">
    <property type="entry name" value="DCC1-like"/>
    <property type="match status" value="1"/>
</dbReference>
<accession>A0A0K2GAY1</accession>
<dbReference type="GO" id="GO:0015035">
    <property type="term" value="F:protein-disulfide reductase activity"/>
    <property type="evidence" value="ECO:0007669"/>
    <property type="project" value="InterPro"/>
</dbReference>
<dbReference type="Proteomes" id="UP000069205">
    <property type="component" value="Chromosome"/>
</dbReference>
<dbReference type="AlphaFoldDB" id="A0A0K2GAY1"/>
<dbReference type="KEGG" id="nmv:NITMOv2_1324"/>
<dbReference type="InterPro" id="IPR007263">
    <property type="entry name" value="DCC1-like"/>
</dbReference>
<dbReference type="OrthoDB" id="9798507at2"/>
<proteinExistence type="predicted"/>
<organism evidence="1 2">
    <name type="scientific">Nitrospira moscoviensis</name>
    <dbReference type="NCBI Taxonomy" id="42253"/>
    <lineage>
        <taxon>Bacteria</taxon>
        <taxon>Pseudomonadati</taxon>
        <taxon>Nitrospirota</taxon>
        <taxon>Nitrospiria</taxon>
        <taxon>Nitrospirales</taxon>
        <taxon>Nitrospiraceae</taxon>
        <taxon>Nitrospira</taxon>
    </lineage>
</organism>
<dbReference type="PATRIC" id="fig|42253.5.peg.1303"/>
<evidence type="ECO:0008006" key="3">
    <source>
        <dbReference type="Google" id="ProtNLM"/>
    </source>
</evidence>
<name>A0A0K2GAY1_NITMO</name>
<reference evidence="1 2" key="1">
    <citation type="journal article" date="2015" name="Proc. Natl. Acad. Sci. U.S.A.">
        <title>Expanded metabolic versatility of ubiquitous nitrite-oxidizing bacteria from the genus Nitrospira.</title>
        <authorList>
            <person name="Koch H."/>
            <person name="Lucker S."/>
            <person name="Albertsen M."/>
            <person name="Kitzinger K."/>
            <person name="Herbold C."/>
            <person name="Spieck E."/>
            <person name="Nielsen P.H."/>
            <person name="Wagner M."/>
            <person name="Daims H."/>
        </authorList>
    </citation>
    <scope>NUCLEOTIDE SEQUENCE [LARGE SCALE GENOMIC DNA]</scope>
    <source>
        <strain evidence="1 2">NSP M-1</strain>
    </source>
</reference>
<gene>
    <name evidence="1" type="ORF">NITMOv2_1324</name>
</gene>
<dbReference type="STRING" id="42253.NITMOv2_1324"/>
<keyword evidence="2" id="KW-1185">Reference proteome</keyword>
<dbReference type="EMBL" id="CP011801">
    <property type="protein sequence ID" value="ALA57752.1"/>
    <property type="molecule type" value="Genomic_DNA"/>
</dbReference>
<evidence type="ECO:0000313" key="1">
    <source>
        <dbReference type="EMBL" id="ALA57752.1"/>
    </source>
</evidence>
<protein>
    <recommendedName>
        <fullName evidence="3">DUF393 domain-containing protein</fullName>
    </recommendedName>
</protein>